<accession>A0A073IP16</accession>
<dbReference type="EMBL" id="JMKI01000051">
    <property type="protein sequence ID" value="KEJ91325.1"/>
    <property type="molecule type" value="Genomic_DNA"/>
</dbReference>
<evidence type="ECO:0000256" key="5">
    <source>
        <dbReference type="ARBA" id="ARBA00023204"/>
    </source>
</evidence>
<dbReference type="InterPro" id="IPR001943">
    <property type="entry name" value="UVR_dom"/>
</dbReference>
<evidence type="ECO:0000259" key="7">
    <source>
        <dbReference type="PROSITE" id="PS50151"/>
    </source>
</evidence>
<dbReference type="InterPro" id="IPR036876">
    <property type="entry name" value="UVR_dom_sf"/>
</dbReference>
<dbReference type="GO" id="GO:0006289">
    <property type="term" value="P:nucleotide-excision repair"/>
    <property type="evidence" value="ECO:0007669"/>
    <property type="project" value="InterPro"/>
</dbReference>
<dbReference type="FunFam" id="3.40.1440.10:FF:000001">
    <property type="entry name" value="UvrABC system protein C"/>
    <property type="match status" value="1"/>
</dbReference>
<evidence type="ECO:0000259" key="9">
    <source>
        <dbReference type="PROSITE" id="PS50165"/>
    </source>
</evidence>
<dbReference type="InterPro" id="IPR001162">
    <property type="entry name" value="UvrC_RNase_H_dom"/>
</dbReference>
<keyword evidence="2" id="KW-0227">DNA damage</keyword>
<evidence type="ECO:0000259" key="8">
    <source>
        <dbReference type="PROSITE" id="PS50164"/>
    </source>
</evidence>
<keyword evidence="3" id="KW-0228">DNA excision</keyword>
<dbReference type="PROSITE" id="PS50165">
    <property type="entry name" value="UVRC"/>
    <property type="match status" value="1"/>
</dbReference>
<dbReference type="PANTHER" id="PTHR30562">
    <property type="entry name" value="UVRC/OXIDOREDUCTASE"/>
    <property type="match status" value="1"/>
</dbReference>
<dbReference type="InterPro" id="IPR038476">
    <property type="entry name" value="UvrC_RNase_H_dom_sf"/>
</dbReference>
<dbReference type="InterPro" id="IPR047296">
    <property type="entry name" value="GIY-YIG_UvrC_Cho"/>
</dbReference>
<evidence type="ECO:0000256" key="2">
    <source>
        <dbReference type="ARBA" id="ARBA00022763"/>
    </source>
</evidence>
<dbReference type="PANTHER" id="PTHR30562:SF1">
    <property type="entry name" value="UVRABC SYSTEM PROTEIN C"/>
    <property type="match status" value="1"/>
</dbReference>
<dbReference type="PROSITE" id="PS50151">
    <property type="entry name" value="UVR"/>
    <property type="match status" value="1"/>
</dbReference>
<dbReference type="PATRIC" id="fig|2754.20.peg.1346"/>
<dbReference type="InterPro" id="IPR010994">
    <property type="entry name" value="RuvA_2-like"/>
</dbReference>
<dbReference type="GeneID" id="90984477"/>
<feature type="domain" description="UVR" evidence="7">
    <location>
        <begin position="204"/>
        <end position="239"/>
    </location>
</feature>
<reference evidence="10 11" key="1">
    <citation type="submission" date="2014-04" db="EMBL/GenBank/DDBJ databases">
        <title>Draft Genome Sequence of Synergistes jonesii.</title>
        <authorList>
            <person name="Coil D.A."/>
            <person name="Eisen J.A."/>
            <person name="Holland-Moritz H.E."/>
        </authorList>
    </citation>
    <scope>NUCLEOTIDE SEQUENCE [LARGE SCALE GENOMIC DNA]</scope>
    <source>
        <strain evidence="10 11">78-1</strain>
    </source>
</reference>
<evidence type="ECO:0000256" key="3">
    <source>
        <dbReference type="ARBA" id="ARBA00022769"/>
    </source>
</evidence>
<organism evidence="10 11">
    <name type="scientific">Synergistes jonesii</name>
    <dbReference type="NCBI Taxonomy" id="2754"/>
    <lineage>
        <taxon>Bacteria</taxon>
        <taxon>Thermotogati</taxon>
        <taxon>Synergistota</taxon>
        <taxon>Synergistia</taxon>
        <taxon>Synergistales</taxon>
        <taxon>Synergistaceae</taxon>
        <taxon>Synergistes</taxon>
    </lineage>
</organism>
<protein>
    <submittedName>
        <fullName evidence="10">Excinuclease ABC subunit C</fullName>
    </submittedName>
</protein>
<dbReference type="SUPFAM" id="SSF82771">
    <property type="entry name" value="GIY-YIG endonuclease"/>
    <property type="match status" value="1"/>
</dbReference>
<dbReference type="InterPro" id="IPR035901">
    <property type="entry name" value="GIY-YIG_endonuc_sf"/>
</dbReference>
<dbReference type="PROSITE" id="PS50164">
    <property type="entry name" value="GIY_YIG"/>
    <property type="match status" value="1"/>
</dbReference>
<dbReference type="RefSeq" id="WP_037978101.1">
    <property type="nucleotide sequence ID" value="NZ_JAXDSK010000007.1"/>
</dbReference>
<feature type="region of interest" description="Disordered" evidence="6">
    <location>
        <begin position="484"/>
        <end position="505"/>
    </location>
</feature>
<dbReference type="InterPro" id="IPR000305">
    <property type="entry name" value="GIY-YIG_endonuc"/>
</dbReference>
<dbReference type="SUPFAM" id="SSF47781">
    <property type="entry name" value="RuvA domain 2-like"/>
    <property type="match status" value="1"/>
</dbReference>
<dbReference type="Pfam" id="PF01541">
    <property type="entry name" value="GIY-YIG"/>
    <property type="match status" value="1"/>
</dbReference>
<dbReference type="GO" id="GO:0009380">
    <property type="term" value="C:excinuclease repair complex"/>
    <property type="evidence" value="ECO:0007669"/>
    <property type="project" value="TreeGrafter"/>
</dbReference>
<dbReference type="STRING" id="2754.EH55_10795"/>
<dbReference type="Gene3D" id="4.10.860.10">
    <property type="entry name" value="UVR domain"/>
    <property type="match status" value="1"/>
</dbReference>
<keyword evidence="5" id="KW-0234">DNA repair</keyword>
<proteinExistence type="predicted"/>
<feature type="domain" description="GIY-YIG" evidence="8">
    <location>
        <begin position="15"/>
        <end position="94"/>
    </location>
</feature>
<evidence type="ECO:0000256" key="4">
    <source>
        <dbReference type="ARBA" id="ARBA00022881"/>
    </source>
</evidence>
<sequence length="505" mass="56940">MNKEELTNFVKGFPDKPGVYLMRDENGEIIYIGKAKSLKKRVSSYFRHSNFASPRLRKLVETIRDISTMRTESEIEALILENRLIKLYQPFFNVDLKMNERYAYIKITAERYPRIDVTRVKLDDGGVYIGPYVRVREVRALLRLVERYLPLRSCGKDAPKPANGRPCMKYSLGRCLAPCCGLCTENEYRDRVADVVLLLQGQGAELVERLRARMDKAAKALRFEEAAHLRDTIRAIWRVSRQQHTTPEIPAGEDDFWEVLNAMQKTFGLPMLPWRIDGFDISHSAGNYTVGVAVVFEQGYPNPSLYRKFNIKTVEGIDDFRSMKETLTRRYSRSLAGEEPLPQLILIDGGPVQLDFALQALDGLGIDNIPVVSLAKEFEEIYLPGEKEPLRLDRADPVLRLLQRVRDESHRFAITSHRARRAQSFKRSKIEEVPGIGKAKAAMLITRFGSVKAIKDLPQGELAAAPGIGPTLAKRILAKLGEEPVGSGADIKNPKEKAGGEVGGE</sequence>
<dbReference type="Pfam" id="PF08459">
    <property type="entry name" value="UvrC_RNaseH_dom"/>
    <property type="match status" value="1"/>
</dbReference>
<dbReference type="SUPFAM" id="SSF46600">
    <property type="entry name" value="C-terminal UvrC-binding domain of UvrB"/>
    <property type="match status" value="1"/>
</dbReference>
<dbReference type="CDD" id="cd10434">
    <property type="entry name" value="GIY-YIG_UvrC_Cho"/>
    <property type="match status" value="1"/>
</dbReference>
<dbReference type="SMART" id="SM00278">
    <property type="entry name" value="HhH1"/>
    <property type="match status" value="2"/>
</dbReference>
<keyword evidence="4" id="KW-0267">Excision nuclease</keyword>
<dbReference type="AlphaFoldDB" id="A0A073IP16"/>
<dbReference type="SMART" id="SM00465">
    <property type="entry name" value="GIYc"/>
    <property type="match status" value="1"/>
</dbReference>
<feature type="domain" description="UvrC family homology region profile" evidence="9">
    <location>
        <begin position="210"/>
        <end position="361"/>
    </location>
</feature>
<evidence type="ECO:0000256" key="6">
    <source>
        <dbReference type="SAM" id="MobiDB-lite"/>
    </source>
</evidence>
<evidence type="ECO:0000313" key="10">
    <source>
        <dbReference type="EMBL" id="KEJ91325.1"/>
    </source>
</evidence>
<dbReference type="Gene3D" id="1.10.150.20">
    <property type="entry name" value="5' to 3' exonuclease, C-terminal subdomain"/>
    <property type="match status" value="1"/>
</dbReference>
<name>A0A073IP16_9BACT</name>
<dbReference type="OrthoDB" id="9804933at2"/>
<dbReference type="Proteomes" id="UP000027665">
    <property type="component" value="Unassembled WGS sequence"/>
</dbReference>
<keyword evidence="11" id="KW-1185">Reference proteome</keyword>
<evidence type="ECO:0000256" key="1">
    <source>
        <dbReference type="ARBA" id="ARBA00022490"/>
    </source>
</evidence>
<evidence type="ECO:0000313" key="11">
    <source>
        <dbReference type="Proteomes" id="UP000027665"/>
    </source>
</evidence>
<gene>
    <name evidence="10" type="ORF">EH55_10795</name>
</gene>
<dbReference type="InterPro" id="IPR003583">
    <property type="entry name" value="Hlx-hairpin-Hlx_DNA-bd_motif"/>
</dbReference>
<dbReference type="GO" id="GO:0003677">
    <property type="term" value="F:DNA binding"/>
    <property type="evidence" value="ECO:0007669"/>
    <property type="project" value="InterPro"/>
</dbReference>
<dbReference type="Pfam" id="PF02151">
    <property type="entry name" value="UVR"/>
    <property type="match status" value="1"/>
</dbReference>
<dbReference type="eggNOG" id="COG0322">
    <property type="taxonomic scope" value="Bacteria"/>
</dbReference>
<dbReference type="Pfam" id="PF14520">
    <property type="entry name" value="HHH_5"/>
    <property type="match status" value="1"/>
</dbReference>
<dbReference type="Gene3D" id="3.40.1440.10">
    <property type="entry name" value="GIY-YIG endonuclease"/>
    <property type="match status" value="1"/>
</dbReference>
<dbReference type="Gene3D" id="3.30.420.340">
    <property type="entry name" value="UvrC, RNAse H endonuclease domain"/>
    <property type="match status" value="1"/>
</dbReference>
<comment type="caution">
    <text evidence="10">The sequence shown here is derived from an EMBL/GenBank/DDBJ whole genome shotgun (WGS) entry which is preliminary data.</text>
</comment>
<dbReference type="GO" id="GO:0009381">
    <property type="term" value="F:excinuclease ABC activity"/>
    <property type="evidence" value="ECO:0007669"/>
    <property type="project" value="InterPro"/>
</dbReference>
<keyword evidence="1" id="KW-0963">Cytoplasm</keyword>
<dbReference type="InterPro" id="IPR050066">
    <property type="entry name" value="UvrABC_protein_C"/>
</dbReference>